<protein>
    <recommendedName>
        <fullName evidence="2">glycerophosphodiester phosphodiesterase</fullName>
        <ecNumber evidence="2">3.1.4.46</ecNumber>
    </recommendedName>
</protein>
<comment type="similarity">
    <text evidence="1">Belongs to the glycerophosphoryl diester phosphodiesterase family.</text>
</comment>
<evidence type="ECO:0000256" key="1">
    <source>
        <dbReference type="ARBA" id="ARBA00007277"/>
    </source>
</evidence>
<dbReference type="GO" id="GO:0042597">
    <property type="term" value="C:periplasmic space"/>
    <property type="evidence" value="ECO:0007669"/>
    <property type="project" value="TreeGrafter"/>
</dbReference>
<dbReference type="InterPro" id="IPR030395">
    <property type="entry name" value="GP_PDE_dom"/>
</dbReference>
<keyword evidence="5" id="KW-0378">Hydrolase</keyword>
<feature type="chain" id="PRO_5009664186" description="glycerophosphodiester phosphodiesterase" evidence="7">
    <location>
        <begin position="31"/>
        <end position="372"/>
    </location>
</feature>
<dbReference type="GO" id="GO:0006629">
    <property type="term" value="P:lipid metabolic process"/>
    <property type="evidence" value="ECO:0007669"/>
    <property type="project" value="InterPro"/>
</dbReference>
<keyword evidence="4" id="KW-0319">Glycerol metabolism</keyword>
<dbReference type="Pfam" id="PF03009">
    <property type="entry name" value="GDPD"/>
    <property type="match status" value="1"/>
</dbReference>
<evidence type="ECO:0000259" key="8">
    <source>
        <dbReference type="PROSITE" id="PS51704"/>
    </source>
</evidence>
<comment type="caution">
    <text evidence="9">The sequence shown here is derived from an EMBL/GenBank/DDBJ whole genome shotgun (WGS) entry which is preliminary data.</text>
</comment>
<dbReference type="AlphaFoldDB" id="A0A1K0G8I4"/>
<dbReference type="InterPro" id="IPR017946">
    <property type="entry name" value="PLC-like_Pdiesterase_TIM-brl"/>
</dbReference>
<evidence type="ECO:0000256" key="7">
    <source>
        <dbReference type="SAM" id="SignalP"/>
    </source>
</evidence>
<dbReference type="RefSeq" id="WP_071805866.1">
    <property type="nucleotide sequence ID" value="NZ_MEIA01000145.1"/>
</dbReference>
<dbReference type="InterPro" id="IPR006311">
    <property type="entry name" value="TAT_signal"/>
</dbReference>
<dbReference type="PROSITE" id="PS51318">
    <property type="entry name" value="TAT"/>
    <property type="match status" value="1"/>
</dbReference>
<keyword evidence="10" id="KW-1185">Reference proteome</keyword>
<dbReference type="GO" id="GO:0008889">
    <property type="term" value="F:glycerophosphodiester phosphodiesterase activity"/>
    <property type="evidence" value="ECO:0007669"/>
    <property type="project" value="UniProtKB-EC"/>
</dbReference>
<evidence type="ECO:0000256" key="5">
    <source>
        <dbReference type="ARBA" id="ARBA00022801"/>
    </source>
</evidence>
<organism evidence="9 10">
    <name type="scientific">Couchioplanes caeruleus subsp. caeruleus</name>
    <dbReference type="NCBI Taxonomy" id="56427"/>
    <lineage>
        <taxon>Bacteria</taxon>
        <taxon>Bacillati</taxon>
        <taxon>Actinomycetota</taxon>
        <taxon>Actinomycetes</taxon>
        <taxon>Micromonosporales</taxon>
        <taxon>Micromonosporaceae</taxon>
        <taxon>Couchioplanes</taxon>
    </lineage>
</organism>
<dbReference type="PROSITE" id="PS51704">
    <property type="entry name" value="GP_PDE"/>
    <property type="match status" value="1"/>
</dbReference>
<dbReference type="CDD" id="cd08602">
    <property type="entry name" value="GDPD_ScGlpQ1_like"/>
    <property type="match status" value="1"/>
</dbReference>
<accession>A0A1K0G8I4</accession>
<comment type="catalytic activity">
    <reaction evidence="6">
        <text>a sn-glycero-3-phosphodiester + H2O = an alcohol + sn-glycerol 3-phosphate + H(+)</text>
        <dbReference type="Rhea" id="RHEA:12969"/>
        <dbReference type="ChEBI" id="CHEBI:15377"/>
        <dbReference type="ChEBI" id="CHEBI:15378"/>
        <dbReference type="ChEBI" id="CHEBI:30879"/>
        <dbReference type="ChEBI" id="CHEBI:57597"/>
        <dbReference type="ChEBI" id="CHEBI:83408"/>
        <dbReference type="EC" id="3.1.4.46"/>
    </reaction>
</comment>
<evidence type="ECO:0000313" key="10">
    <source>
        <dbReference type="Proteomes" id="UP000182486"/>
    </source>
</evidence>
<proteinExistence type="inferred from homology"/>
<dbReference type="GO" id="GO:0006071">
    <property type="term" value="P:glycerol metabolic process"/>
    <property type="evidence" value="ECO:0007669"/>
    <property type="project" value="UniProtKB-KW"/>
</dbReference>
<evidence type="ECO:0000313" key="9">
    <source>
        <dbReference type="EMBL" id="OJF13562.1"/>
    </source>
</evidence>
<feature type="signal peptide" evidence="7">
    <location>
        <begin position="1"/>
        <end position="30"/>
    </location>
</feature>
<keyword evidence="3 7" id="KW-0732">Signal</keyword>
<dbReference type="EC" id="3.1.4.46" evidence="2"/>
<evidence type="ECO:0000256" key="2">
    <source>
        <dbReference type="ARBA" id="ARBA00012247"/>
    </source>
</evidence>
<gene>
    <name evidence="9" type="ORF">BG844_14535</name>
</gene>
<dbReference type="Gene3D" id="3.20.20.190">
    <property type="entry name" value="Phosphatidylinositol (PI) phosphodiesterase"/>
    <property type="match status" value="1"/>
</dbReference>
<feature type="domain" description="GP-PDE" evidence="8">
    <location>
        <begin position="43"/>
        <end position="365"/>
    </location>
</feature>
<dbReference type="SUPFAM" id="SSF51695">
    <property type="entry name" value="PLC-like phosphodiesterases"/>
    <property type="match status" value="1"/>
</dbReference>
<sequence length="372" mass="40608">MADRRQVLCLGALASGAPALLAVAGSPAQAAPAAAPAPRRRRSLVIGHRGASGYRPEHTLASYELAARMGADFIEPDLVVTKDHVLVARHEPEIGGTTDVASRPGFASRRRTVVLDGVSVTGWFTHDFTLAELKTLRATERIPQVRQHNTLYDGLFPVPTFEEVLELRERLCRELGREIGVYPETKHPTYFRGLGLDLETPLVQALRRRGLNRRDAPVFVQSFEAANLRSLHDDHRLRAPLVFLTSATGGPFGDPKSYAEYLTPGGLRELARYTDGIGPEKSQIIPREADGTLGTPTRLVADAHAAGLRVMPYTFRAENQFLPAELRSGTDPIAYGRALDEQVTFLRTGIDGLFTDQPDIGVLARDLALAPA</sequence>
<reference evidence="9 10" key="1">
    <citation type="submission" date="2016-09" db="EMBL/GenBank/DDBJ databases">
        <title>Couchioplanes caeruleus draft genome sequence.</title>
        <authorList>
            <person name="Sheehan J."/>
            <person name="Caffrey P."/>
        </authorList>
    </citation>
    <scope>NUCLEOTIDE SEQUENCE [LARGE SCALE GENOMIC DNA]</scope>
    <source>
        <strain evidence="9 10">DSM 43634</strain>
    </source>
</reference>
<evidence type="ECO:0000256" key="4">
    <source>
        <dbReference type="ARBA" id="ARBA00022798"/>
    </source>
</evidence>
<dbReference type="EMBL" id="MEIA01000145">
    <property type="protein sequence ID" value="OJF13562.1"/>
    <property type="molecule type" value="Genomic_DNA"/>
</dbReference>
<evidence type="ECO:0000256" key="3">
    <source>
        <dbReference type="ARBA" id="ARBA00022729"/>
    </source>
</evidence>
<evidence type="ECO:0000256" key="6">
    <source>
        <dbReference type="ARBA" id="ARBA00047512"/>
    </source>
</evidence>
<dbReference type="PANTHER" id="PTHR43620">
    <property type="entry name" value="GLYCEROPHOSPHORYL DIESTER PHOSPHODIESTERASE"/>
    <property type="match status" value="1"/>
</dbReference>
<name>A0A1K0G8I4_9ACTN</name>
<dbReference type="Proteomes" id="UP000182486">
    <property type="component" value="Unassembled WGS sequence"/>
</dbReference>
<dbReference type="PANTHER" id="PTHR43620:SF7">
    <property type="entry name" value="GLYCEROPHOSPHODIESTER PHOSPHODIESTERASE GDPD5-RELATED"/>
    <property type="match status" value="1"/>
</dbReference>